<organism evidence="5 6">
    <name type="scientific">Plasmodium gaboni</name>
    <dbReference type="NCBI Taxonomy" id="647221"/>
    <lineage>
        <taxon>Eukaryota</taxon>
        <taxon>Sar</taxon>
        <taxon>Alveolata</taxon>
        <taxon>Apicomplexa</taxon>
        <taxon>Aconoidasida</taxon>
        <taxon>Haemosporida</taxon>
        <taxon>Plasmodiidae</taxon>
        <taxon>Plasmodium</taxon>
        <taxon>Plasmodium (Laverania)</taxon>
    </lineage>
</organism>
<evidence type="ECO:0000256" key="1">
    <source>
        <dbReference type="ARBA" id="ARBA00022694"/>
    </source>
</evidence>
<dbReference type="AlphaFoldDB" id="A0A151LFY2"/>
<dbReference type="InterPro" id="IPR002125">
    <property type="entry name" value="CMP_dCMP_dom"/>
</dbReference>
<dbReference type="EMBL" id="LVLB01000013">
    <property type="protein sequence ID" value="KYN97864.1"/>
    <property type="molecule type" value="Genomic_DNA"/>
</dbReference>
<protein>
    <submittedName>
        <fullName evidence="5">Putative cytidine deaminase</fullName>
    </submittedName>
</protein>
<evidence type="ECO:0000313" key="5">
    <source>
        <dbReference type="EMBL" id="KYN97864.1"/>
    </source>
</evidence>
<dbReference type="Gene3D" id="3.40.140.10">
    <property type="entry name" value="Cytidine Deaminase, domain 2"/>
    <property type="match status" value="1"/>
</dbReference>
<reference evidence="5 6" key="1">
    <citation type="journal article" date="2016" name="Nat. Commun.">
        <title>Genomes of cryptic chimpanzee Plasmodium species reveal key evolutionary events leading to human malaria.</title>
        <authorList>
            <person name="Sundararaman S.A."/>
            <person name="Plenderleith L.J."/>
            <person name="Liu W."/>
            <person name="Loy D.E."/>
            <person name="Learn G.H."/>
            <person name="Li Y."/>
            <person name="Shaw K.S."/>
            <person name="Ayouba A."/>
            <person name="Peeters M."/>
            <person name="Speede S."/>
            <person name="Shaw G.M."/>
            <person name="Bushman F.D."/>
            <person name="Brisson D."/>
            <person name="Rayner J.C."/>
            <person name="Sharp P.M."/>
            <person name="Hahn B.H."/>
        </authorList>
    </citation>
    <scope>NUCLEOTIDE SEQUENCE [LARGE SCALE GENOMIC DNA]</scope>
    <source>
        <strain evidence="5 6">SY75</strain>
    </source>
</reference>
<dbReference type="KEGG" id="pgab:PGSY75_1204600"/>
<sequence length="340" mass="39969">MDSEITNLEEILPCSHTRDVELVPMFYFEVQKKVAKDALFIMKDYINKELYDKYNHLKRCKKCSDSVQILIGTCNHIPFELSQKLIEKIKQENNNDESNNLIISKIMVSKYAPITRKQYVEWSIHWPLYYRKPDKDILILKKEEINKYIKFINISINIGKQFGTCNSGCVITYNDQIIASSGDNIKNHPLQHAPMLAIEQVSYKLRHIWLNKQKEKTNLQKKIKIIQKETNKCDSLKNEQKNENNKNHTLLPNFQNDNNQNNHNILLDNISNDQYLCTNFYAFLSHEPCYMCAMALLHSRIKCVIFDKQNINNGALMSQEKLHCIKSLNHHFKVFKTIRG</sequence>
<comment type="caution">
    <text evidence="5">The sequence shown here is derived from an EMBL/GenBank/DDBJ whole genome shotgun (WGS) entry which is preliminary data.</text>
</comment>
<dbReference type="InterPro" id="IPR016193">
    <property type="entry name" value="Cytidine_deaminase-like"/>
</dbReference>
<keyword evidence="1" id="KW-0819">tRNA processing</keyword>
<feature type="domain" description="CMP/dCMP-type deaminase" evidence="4">
    <location>
        <begin position="143"/>
        <end position="335"/>
    </location>
</feature>
<dbReference type="SUPFAM" id="SSF53927">
    <property type="entry name" value="Cytidine deaminase-like"/>
    <property type="match status" value="1"/>
</dbReference>
<dbReference type="GeneID" id="29777227"/>
<dbReference type="VEuPathDB" id="PlasmoDB:PGSY75_1204600"/>
<dbReference type="GO" id="GO:0005737">
    <property type="term" value="C:cytoplasm"/>
    <property type="evidence" value="ECO:0007669"/>
    <property type="project" value="TreeGrafter"/>
</dbReference>
<proteinExistence type="inferred from homology"/>
<evidence type="ECO:0000259" key="4">
    <source>
        <dbReference type="PROSITE" id="PS51747"/>
    </source>
</evidence>
<keyword evidence="3" id="KW-0175">Coiled coil</keyword>
<comment type="similarity">
    <text evidence="2">Belongs to the cytidine and deoxycytidylate deaminase family. ADAT3 subfamily.</text>
</comment>
<feature type="coiled-coil region" evidence="3">
    <location>
        <begin position="219"/>
        <end position="246"/>
    </location>
</feature>
<dbReference type="RefSeq" id="XP_018640503.1">
    <property type="nucleotide sequence ID" value="XM_018786638.1"/>
</dbReference>
<gene>
    <name evidence="5" type="ORF">PGSY75_1204600</name>
</gene>
<dbReference type="GO" id="GO:0005634">
    <property type="term" value="C:nucleus"/>
    <property type="evidence" value="ECO:0007669"/>
    <property type="project" value="TreeGrafter"/>
</dbReference>
<dbReference type="GO" id="GO:0008033">
    <property type="term" value="P:tRNA processing"/>
    <property type="evidence" value="ECO:0007669"/>
    <property type="project" value="UniProtKB-KW"/>
</dbReference>
<evidence type="ECO:0000256" key="2">
    <source>
        <dbReference type="ARBA" id="ARBA00038160"/>
    </source>
</evidence>
<dbReference type="VEuPathDB" id="PlasmoDB:PGABG01_1203700"/>
<dbReference type="PANTHER" id="PTHR11079">
    <property type="entry name" value="CYTOSINE DEAMINASE FAMILY MEMBER"/>
    <property type="match status" value="1"/>
</dbReference>
<evidence type="ECO:0000313" key="6">
    <source>
        <dbReference type="Proteomes" id="UP000076004"/>
    </source>
</evidence>
<accession>A0A151LFY2</accession>
<dbReference type="PROSITE" id="PS51747">
    <property type="entry name" value="CYT_DCMP_DEAMINASES_2"/>
    <property type="match status" value="1"/>
</dbReference>
<dbReference type="PANTHER" id="PTHR11079:SF156">
    <property type="entry name" value="INACTIVE TRNA-SPECIFIC ADENOSINE DEAMINASE-LIKE PROTEIN 3-RELATED"/>
    <property type="match status" value="1"/>
</dbReference>
<name>A0A151LFY2_9APIC</name>
<evidence type="ECO:0000256" key="3">
    <source>
        <dbReference type="SAM" id="Coils"/>
    </source>
</evidence>
<dbReference type="GO" id="GO:0052717">
    <property type="term" value="F:tRNA-specific adenosine-34 deaminase activity"/>
    <property type="evidence" value="ECO:0007669"/>
    <property type="project" value="TreeGrafter"/>
</dbReference>
<dbReference type="Proteomes" id="UP000076004">
    <property type="component" value="Chromosome 12"/>
</dbReference>